<accession>A0A517DP79</accession>
<dbReference type="Gene3D" id="3.40.50.11440">
    <property type="match status" value="1"/>
</dbReference>
<evidence type="ECO:0000313" key="2">
    <source>
        <dbReference type="EMBL" id="QDR79173.1"/>
    </source>
</evidence>
<evidence type="ECO:0000259" key="1">
    <source>
        <dbReference type="Pfam" id="PF09861"/>
    </source>
</evidence>
<proteinExistence type="predicted"/>
<gene>
    <name evidence="2" type="ORF">SPTER_04410</name>
</gene>
<evidence type="ECO:0000313" key="3">
    <source>
        <dbReference type="Proteomes" id="UP000320776"/>
    </source>
</evidence>
<dbReference type="KEGG" id="sted:SPTER_04410"/>
<dbReference type="Proteomes" id="UP000320776">
    <property type="component" value="Chromosome"/>
</dbReference>
<dbReference type="InterPro" id="IPR018657">
    <property type="entry name" value="LarA-like_N"/>
</dbReference>
<dbReference type="AlphaFoldDB" id="A0A517DP79"/>
<keyword evidence="3" id="KW-1185">Reference proteome</keyword>
<organism evidence="2 3">
    <name type="scientific">Sporomusa termitida</name>
    <dbReference type="NCBI Taxonomy" id="2377"/>
    <lineage>
        <taxon>Bacteria</taxon>
        <taxon>Bacillati</taxon>
        <taxon>Bacillota</taxon>
        <taxon>Negativicutes</taxon>
        <taxon>Selenomonadales</taxon>
        <taxon>Sporomusaceae</taxon>
        <taxon>Sporomusa</taxon>
    </lineage>
</organism>
<protein>
    <recommendedName>
        <fullName evidence="1">LarA-like N-terminal domain-containing protein</fullName>
    </recommendedName>
</protein>
<dbReference type="RefSeq" id="WP_144348859.1">
    <property type="nucleotide sequence ID" value="NZ_CP036259.1"/>
</dbReference>
<dbReference type="Pfam" id="PF09861">
    <property type="entry name" value="Lar_N"/>
    <property type="match status" value="1"/>
</dbReference>
<reference evidence="2 3" key="1">
    <citation type="submission" date="2019-02" db="EMBL/GenBank/DDBJ databases">
        <title>Closed genome of Sporomusa termitida DSM 4440.</title>
        <authorList>
            <person name="Poehlein A."/>
            <person name="Daniel R."/>
        </authorList>
    </citation>
    <scope>NUCLEOTIDE SEQUENCE [LARGE SCALE GENOMIC DNA]</scope>
    <source>
        <strain evidence="2 3">DSM 4440</strain>
    </source>
</reference>
<dbReference type="EMBL" id="CP036259">
    <property type="protein sequence ID" value="QDR79173.1"/>
    <property type="molecule type" value="Genomic_DNA"/>
</dbReference>
<dbReference type="OrthoDB" id="9788398at2"/>
<dbReference type="GO" id="GO:0050043">
    <property type="term" value="F:lactate racemase activity"/>
    <property type="evidence" value="ECO:0007669"/>
    <property type="project" value="InterPro"/>
</dbReference>
<name>A0A517DP79_9FIRM</name>
<sequence>MKFPRVVLVRQRSDVPALQDMAAVVKQEIAGLNLAVTAGARIAIAVGSRGIANHALIVRAVAEELQRLGAEPFIVPAMGSHGGATAEGQVMVLATLGITAESIGVPIRSSLEVVRIGTTESGIPVLIDKIAMEADGIVLVHRVKAHTDFIGPVESGLMKLITIGLGNHQGAQTAHRFAVKRGFNNVIPVVARYVLQTAPVLFGLGIVENFYHETAIIKAAIAADIEKSEQHLLQAAKQMMAVIPFATLDVVIVQQIGKQISGTGMDTNVVGRIYNAAEPEAEFPQYTRIVALDLADDSYGNAVGIGMADLTTRRLVAKIDFKATAINCLTGAAPEKGRVPIALESDKEAIAAALMICGPTAPEAARLVWIKNTLELEHFYLSEALLPELAGNPKLAVLSALAELPFDGDGNLVWPAATMN</sequence>
<feature type="domain" description="LarA-like N-terminal" evidence="1">
    <location>
        <begin position="32"/>
        <end position="179"/>
    </location>
</feature>